<dbReference type="Gene3D" id="3.90.550.10">
    <property type="entry name" value="Spore Coat Polysaccharide Biosynthesis Protein SpsA, Chain A"/>
    <property type="match status" value="1"/>
</dbReference>
<dbReference type="EMBL" id="LR798209">
    <property type="protein sequence ID" value="CAB5187404.1"/>
    <property type="molecule type" value="Genomic_DNA"/>
</dbReference>
<dbReference type="SUPFAM" id="SSF48452">
    <property type="entry name" value="TPR-like"/>
    <property type="match status" value="1"/>
</dbReference>
<evidence type="ECO:0000313" key="1">
    <source>
        <dbReference type="EMBL" id="CAB5187404.1"/>
    </source>
</evidence>
<dbReference type="Gene3D" id="1.25.40.10">
    <property type="entry name" value="Tetratricopeptide repeat domain"/>
    <property type="match status" value="1"/>
</dbReference>
<name>A0A6J7WEC2_9CAUD</name>
<proteinExistence type="predicted"/>
<dbReference type="InterPro" id="IPR011990">
    <property type="entry name" value="TPR-like_helical_dom_sf"/>
</dbReference>
<gene>
    <name evidence="1" type="ORF">UFOVP159_40</name>
</gene>
<sequence>MIRKLKIAVYAISKNEEQFVNRFCDSAKDADIVLIADTGSTDGTVARAIENGAVVHDICVSPWRFDKARDTALALLPRDIDVCISLDLDEVLEKGWREEIERVWQENTTRLRYKFDWGCGISFFYEKIHHRHGYHWHHPIHEYPRPDGRIQEVYAHTDMLLVTHLPDNTKSRGQYMPLLELAVREDPRCPRNAFYHARELTFYARWHDAITALNKYLAMPEANWQNERCYAMRLLGKCHDELGQAAEAHKWFRLAIAEAPNTREPWCELAMFCYRRSLWVECYSAAKSCLEVKDKALVYTMDPEVWGARPWDLASLAAWQLGLKEEATRLLEEAIKLAPNDERLKNNLQLMKPS</sequence>
<protein>
    <submittedName>
        <fullName evidence="1">Tetratricopeptide repeat</fullName>
    </submittedName>
</protein>
<reference evidence="1" key="1">
    <citation type="submission" date="2020-05" db="EMBL/GenBank/DDBJ databases">
        <authorList>
            <person name="Chiriac C."/>
            <person name="Salcher M."/>
            <person name="Ghai R."/>
            <person name="Kavagutti S V."/>
        </authorList>
    </citation>
    <scope>NUCLEOTIDE SEQUENCE</scope>
</reference>
<dbReference type="InterPro" id="IPR029044">
    <property type="entry name" value="Nucleotide-diphossugar_trans"/>
</dbReference>
<dbReference type="SUPFAM" id="SSF53448">
    <property type="entry name" value="Nucleotide-diphospho-sugar transferases"/>
    <property type="match status" value="1"/>
</dbReference>
<dbReference type="InterPro" id="IPR019734">
    <property type="entry name" value="TPR_rpt"/>
</dbReference>
<dbReference type="Pfam" id="PF13181">
    <property type="entry name" value="TPR_8"/>
    <property type="match status" value="1"/>
</dbReference>
<accession>A0A6J7WEC2</accession>
<organism evidence="1">
    <name type="scientific">uncultured Caudovirales phage</name>
    <dbReference type="NCBI Taxonomy" id="2100421"/>
    <lineage>
        <taxon>Viruses</taxon>
        <taxon>Duplodnaviria</taxon>
        <taxon>Heunggongvirae</taxon>
        <taxon>Uroviricota</taxon>
        <taxon>Caudoviricetes</taxon>
        <taxon>Peduoviridae</taxon>
        <taxon>Maltschvirus</taxon>
        <taxon>Maltschvirus maltsch</taxon>
    </lineage>
</organism>